<evidence type="ECO:0000313" key="2">
    <source>
        <dbReference type="EMBL" id="MDT7828965.1"/>
    </source>
</evidence>
<evidence type="ECO:0000256" key="1">
    <source>
        <dbReference type="SAM" id="SignalP"/>
    </source>
</evidence>
<proteinExistence type="predicted"/>
<sequence>MTIKITSVILLSAFGMSASPLYAQEKPVEDPDSEVVPEVENSAAVFLEDYSDAFQENFFEGLKQKGIENYDRATHFFLKCKQLDASNRVVDHELAKMYLKTKQYPLAEEYALSAVTSAPENLWFTETLVRILATQGKSVEQIKNDLPFGSSEFKKNLAQIYFDRGRYEIALSILKETKHSPFISNLTSKINDSIAKQNVPTIKSPDALDNFESASNPLKDFKLKMQELMETDDFQQLQQISDEALESYPAQAYFYFAQGYALNRADQHQRAVETLEAGLDYLIDDASLENKIFQELVLGYTALDNAVKANMYLRKIKPGF</sequence>
<evidence type="ECO:0000313" key="3">
    <source>
        <dbReference type="Proteomes" id="UP001250656"/>
    </source>
</evidence>
<keyword evidence="3" id="KW-1185">Reference proteome</keyword>
<dbReference type="Proteomes" id="UP001250656">
    <property type="component" value="Unassembled WGS sequence"/>
</dbReference>
<protein>
    <recommendedName>
        <fullName evidence="4">Tetratricopeptide repeat protein</fullName>
    </recommendedName>
</protein>
<evidence type="ECO:0008006" key="4">
    <source>
        <dbReference type="Google" id="ProtNLM"/>
    </source>
</evidence>
<dbReference type="InterPro" id="IPR011990">
    <property type="entry name" value="TPR-like_helical_dom_sf"/>
</dbReference>
<feature type="chain" id="PRO_5047101289" description="Tetratricopeptide repeat protein" evidence="1">
    <location>
        <begin position="24"/>
        <end position="320"/>
    </location>
</feature>
<feature type="signal peptide" evidence="1">
    <location>
        <begin position="1"/>
        <end position="23"/>
    </location>
</feature>
<dbReference type="EMBL" id="JAVTTP010000001">
    <property type="protein sequence ID" value="MDT7828965.1"/>
    <property type="molecule type" value="Genomic_DNA"/>
</dbReference>
<reference evidence="2 3" key="1">
    <citation type="submission" date="2023-09" db="EMBL/GenBank/DDBJ databases">
        <title>Novel taxa isolated from Blanes Bay.</title>
        <authorList>
            <person name="Rey-Velasco X."/>
            <person name="Lucena T."/>
        </authorList>
    </citation>
    <scope>NUCLEOTIDE SEQUENCE [LARGE SCALE GENOMIC DNA]</scope>
    <source>
        <strain evidence="2 3">S334</strain>
    </source>
</reference>
<gene>
    <name evidence="2" type="ORF">RQM65_09855</name>
</gene>
<name>A0ABU3L5F8_9FLAO</name>
<keyword evidence="1" id="KW-0732">Signal</keyword>
<dbReference type="Gene3D" id="1.25.40.10">
    <property type="entry name" value="Tetratricopeptide repeat domain"/>
    <property type="match status" value="2"/>
</dbReference>
<dbReference type="SUPFAM" id="SSF48452">
    <property type="entry name" value="TPR-like"/>
    <property type="match status" value="1"/>
</dbReference>
<dbReference type="RefSeq" id="WP_314014598.1">
    <property type="nucleotide sequence ID" value="NZ_JAVTTP010000001.1"/>
</dbReference>
<accession>A0ABU3L5F8</accession>
<organism evidence="2 3">
    <name type="scientific">Pricia mediterranea</name>
    <dbReference type="NCBI Taxonomy" id="3076079"/>
    <lineage>
        <taxon>Bacteria</taxon>
        <taxon>Pseudomonadati</taxon>
        <taxon>Bacteroidota</taxon>
        <taxon>Flavobacteriia</taxon>
        <taxon>Flavobacteriales</taxon>
        <taxon>Flavobacteriaceae</taxon>
        <taxon>Pricia</taxon>
    </lineage>
</organism>
<comment type="caution">
    <text evidence="2">The sequence shown here is derived from an EMBL/GenBank/DDBJ whole genome shotgun (WGS) entry which is preliminary data.</text>
</comment>